<comment type="catalytic activity">
    <reaction evidence="7">
        <text>adenosine + H2O + H(+) = inosine + NH4(+)</text>
        <dbReference type="Rhea" id="RHEA:24408"/>
        <dbReference type="ChEBI" id="CHEBI:15377"/>
        <dbReference type="ChEBI" id="CHEBI:15378"/>
        <dbReference type="ChEBI" id="CHEBI:16335"/>
        <dbReference type="ChEBI" id="CHEBI:17596"/>
        <dbReference type="ChEBI" id="CHEBI:28938"/>
        <dbReference type="EC" id="3.5.4.4"/>
    </reaction>
    <physiologicalReaction direction="left-to-right" evidence="7">
        <dbReference type="Rhea" id="RHEA:24409"/>
    </physiologicalReaction>
</comment>
<dbReference type="EMBL" id="LN847047">
    <property type="protein sequence ID" value="CRI42486.1"/>
    <property type="molecule type" value="Genomic_DNA"/>
</dbReference>
<dbReference type="EMBL" id="LN847240">
    <property type="protein sequence ID" value="CRI50405.1"/>
    <property type="molecule type" value="Genomic_DNA"/>
</dbReference>
<dbReference type="SUPFAM" id="SSF64438">
    <property type="entry name" value="CNF1/YfiH-like putative cysteine hydrolases"/>
    <property type="match status" value="1"/>
</dbReference>
<dbReference type="EMBL" id="LN847245">
    <property type="protein sequence ID" value="CRI51532.1"/>
    <property type="molecule type" value="Genomic_DNA"/>
</dbReference>
<dbReference type="AlphaFoldDB" id="Q9Z8G9"/>
<accession>Q7AIW6</accession>
<evidence type="ECO:0000313" key="19">
    <source>
        <dbReference type="EMBL" id="CRI46981.1"/>
    </source>
</evidence>
<dbReference type="EMBL" id="LN847003">
    <property type="protein sequence ID" value="CRI40255.1"/>
    <property type="molecule type" value="Genomic_DNA"/>
</dbReference>
<dbReference type="EMBL" id="LN847177">
    <property type="protein sequence ID" value="CRI43610.1"/>
    <property type="molecule type" value="Genomic_DNA"/>
</dbReference>
<accession>Q7DER0</accession>
<dbReference type="HOGENOM" id="CLU_105765_0_0_0"/>
<dbReference type="NCBIfam" id="TIGR00726">
    <property type="entry name" value="peptidoglycan editing factor PgeF"/>
    <property type="match status" value="1"/>
</dbReference>
<dbReference type="RefSeq" id="WP_010883017.1">
    <property type="nucleotide sequence ID" value="NZ_CP172581.1"/>
</dbReference>
<evidence type="ECO:0000313" key="17">
    <source>
        <dbReference type="EMBL" id="CRI43610.1"/>
    </source>
</evidence>
<dbReference type="Proteomes" id="UP000000801">
    <property type="component" value="Chromosome"/>
</dbReference>
<evidence type="ECO:0000313" key="18">
    <source>
        <dbReference type="EMBL" id="CRI45851.1"/>
    </source>
</evidence>
<evidence type="ECO:0000313" key="11">
    <source>
        <dbReference type="EMBL" id="AAD18518.1"/>
    </source>
</evidence>
<evidence type="ECO:0000313" key="20">
    <source>
        <dbReference type="EMBL" id="CRI49275.1"/>
    </source>
</evidence>
<evidence type="ECO:0000256" key="1">
    <source>
        <dbReference type="ARBA" id="ARBA00000553"/>
    </source>
</evidence>
<dbReference type="EMBL" id="AE001363">
    <property type="protein sequence ID" value="AAD18518.1"/>
    <property type="molecule type" value="Genomic_DNA"/>
</dbReference>
<evidence type="ECO:0000313" key="26">
    <source>
        <dbReference type="Proteomes" id="UP000000801"/>
    </source>
</evidence>
<dbReference type="Gene3D" id="3.60.140.10">
    <property type="entry name" value="CNF1/YfiH-like putative cysteine hydrolases"/>
    <property type="match status" value="1"/>
</dbReference>
<dbReference type="EMBL" id="LN847232">
    <property type="protein sequence ID" value="CRI46981.1"/>
    <property type="molecule type" value="Genomic_DNA"/>
</dbReference>
<dbReference type="CDD" id="cd16833">
    <property type="entry name" value="YfiH"/>
    <property type="match status" value="1"/>
</dbReference>
<evidence type="ECO:0000313" key="24">
    <source>
        <dbReference type="EMBL" id="CRI73024.1"/>
    </source>
</evidence>
<reference evidence="13" key="3">
    <citation type="submission" date="2015-05" db="EMBL/GenBank/DDBJ databases">
        <authorList>
            <person name="Rattei Thomas"/>
        </authorList>
    </citation>
    <scope>NUCLEOTIDE SEQUENCE</scope>
    <source>
        <strain evidence="13">CV15</strain>
        <strain evidence="14">CWL029c</strain>
        <strain evidence="16">DC9</strain>
        <strain evidence="15">GiD</strain>
        <strain evidence="17">H12</strain>
        <strain evidence="18">MUL2216</strain>
        <strain evidence="19">Panola</strain>
        <strain evidence="21">PB1</strain>
        <strain evidence="20">U1271</strain>
        <strain evidence="22">UZG1</strain>
        <strain evidence="23">Wien2</strain>
        <strain evidence="24">YK41</strain>
    </source>
</reference>
<proteinExistence type="inferred from homology"/>
<dbReference type="EMBL" id="LN849039">
    <property type="protein sequence ID" value="CRI73024.1"/>
    <property type="molecule type" value="Genomic_DNA"/>
</dbReference>
<dbReference type="GO" id="GO:0005507">
    <property type="term" value="F:copper ion binding"/>
    <property type="evidence" value="ECO:0007669"/>
    <property type="project" value="TreeGrafter"/>
</dbReference>
<dbReference type="Pfam" id="PF02578">
    <property type="entry name" value="Cu-oxidase_4"/>
    <property type="match status" value="1"/>
</dbReference>
<dbReference type="GeneID" id="45050421"/>
<accession>Q9Z8G9</accession>
<dbReference type="PIR" id="F72087">
    <property type="entry name" value="F72087"/>
</dbReference>
<keyword evidence="5" id="KW-0378">Hydrolase</keyword>
<evidence type="ECO:0000256" key="4">
    <source>
        <dbReference type="ARBA" id="ARBA00022723"/>
    </source>
</evidence>
<dbReference type="EMBL" id="AE002161">
    <property type="protein sequence ID" value="AAF38229.1"/>
    <property type="molecule type" value="Genomic_DNA"/>
</dbReference>
<comment type="similarity">
    <text evidence="2 10">Belongs to the purine nucleoside phosphorylase YfiH/LACC1 family.</text>
</comment>
<comment type="catalytic activity">
    <reaction evidence="1">
        <text>inosine + phosphate = alpha-D-ribose 1-phosphate + hypoxanthine</text>
        <dbReference type="Rhea" id="RHEA:27646"/>
        <dbReference type="ChEBI" id="CHEBI:17368"/>
        <dbReference type="ChEBI" id="CHEBI:17596"/>
        <dbReference type="ChEBI" id="CHEBI:43474"/>
        <dbReference type="ChEBI" id="CHEBI:57720"/>
        <dbReference type="EC" id="2.4.2.1"/>
    </reaction>
    <physiologicalReaction direction="left-to-right" evidence="1">
        <dbReference type="Rhea" id="RHEA:27647"/>
    </physiologicalReaction>
</comment>
<comment type="catalytic activity">
    <reaction evidence="9">
        <text>S-methyl-5'-thioadenosine + phosphate = 5-(methylsulfanyl)-alpha-D-ribose 1-phosphate + adenine</text>
        <dbReference type="Rhea" id="RHEA:11852"/>
        <dbReference type="ChEBI" id="CHEBI:16708"/>
        <dbReference type="ChEBI" id="CHEBI:17509"/>
        <dbReference type="ChEBI" id="CHEBI:43474"/>
        <dbReference type="ChEBI" id="CHEBI:58533"/>
        <dbReference type="EC" id="2.4.2.28"/>
    </reaction>
    <physiologicalReaction direction="left-to-right" evidence="9">
        <dbReference type="Rhea" id="RHEA:11853"/>
    </physiologicalReaction>
</comment>
<reference evidence="11 26" key="1">
    <citation type="journal article" date="1999" name="Nat. Genet.">
        <title>Comparative genomes of Chlamydia pneumoniae and C. trachomatis.</title>
        <authorList>
            <person name="Kalman S."/>
            <person name="Mitchell W."/>
            <person name="Marathe R."/>
            <person name="Lammel C."/>
            <person name="Fan J."/>
            <person name="Hyman R.W."/>
            <person name="Olinger L."/>
            <person name="Grimwood J."/>
            <person name="Davis R.W."/>
            <person name="Stephens R.S."/>
        </authorList>
    </citation>
    <scope>NUCLEOTIDE SEQUENCE [LARGE SCALE GENOMIC DNA]</scope>
    <source>
        <strain evidence="11 26">CWL029</strain>
    </source>
</reference>
<organism evidence="25">
    <name type="scientific">Chlamydia pneumoniae</name>
    <name type="common">Chlamydophila pneumoniae</name>
    <dbReference type="NCBI Taxonomy" id="83558"/>
    <lineage>
        <taxon>Bacteria</taxon>
        <taxon>Pseudomonadati</taxon>
        <taxon>Chlamydiota</taxon>
        <taxon>Chlamydiia</taxon>
        <taxon>Chlamydiales</taxon>
        <taxon>Chlamydiaceae</taxon>
        <taxon>Chlamydia/Chlamydophila group</taxon>
        <taxon>Chlamydia</taxon>
    </lineage>
</organism>
<dbReference type="EMBL" id="LN847244">
    <property type="protein sequence ID" value="CRI49275.1"/>
    <property type="molecule type" value="Genomic_DNA"/>
</dbReference>
<evidence type="ECO:0000256" key="3">
    <source>
        <dbReference type="ARBA" id="ARBA00022679"/>
    </source>
</evidence>
<dbReference type="eggNOG" id="COG1496">
    <property type="taxonomic scope" value="Bacteria"/>
</dbReference>
<gene>
    <name evidence="12" type="ordered locus">CP_0382</name>
    <name evidence="11" type="ordered locus">CPn_0374</name>
    <name evidence="13" type="ORF">BN1224_CV15_B_03120</name>
    <name evidence="16" type="ORF">BN1224_DC9_BQ_00100</name>
    <name evidence="15" type="ORF">BN1224_GiD_A_03880</name>
    <name evidence="17" type="ORF">BN1224_H12_DW_00060</name>
    <name evidence="18" type="ORF">BN1224_MUL2216_E_01120</name>
    <name evidence="19" type="ORF">BN1224_Panola_F_00440</name>
    <name evidence="21" type="ORF">BN1224_PB1_B_03740</name>
    <name evidence="20" type="ORF">BN1224_U1271_C_02150</name>
    <name evidence="22" type="ORF">BN1224_UZG1_A_03870</name>
    <name evidence="23" type="ORF">BN1224_Wien2_G_00110</name>
    <name evidence="24" type="ORF">BN1224_YK41_BN_00120</name>
    <name evidence="14" type="ORF">CWL029c_C_02150</name>
</gene>
<keyword evidence="4" id="KW-0479">Metal-binding</keyword>
<comment type="catalytic activity">
    <reaction evidence="8">
        <text>adenosine + phosphate = alpha-D-ribose 1-phosphate + adenine</text>
        <dbReference type="Rhea" id="RHEA:27642"/>
        <dbReference type="ChEBI" id="CHEBI:16335"/>
        <dbReference type="ChEBI" id="CHEBI:16708"/>
        <dbReference type="ChEBI" id="CHEBI:43474"/>
        <dbReference type="ChEBI" id="CHEBI:57720"/>
        <dbReference type="EC" id="2.4.2.1"/>
    </reaction>
    <physiologicalReaction direction="left-to-right" evidence="8">
        <dbReference type="Rhea" id="RHEA:27643"/>
    </physiologicalReaction>
</comment>
<evidence type="ECO:0000313" key="12">
    <source>
        <dbReference type="EMBL" id="AAF38229.1"/>
    </source>
</evidence>
<dbReference type="InterPro" id="IPR038371">
    <property type="entry name" value="Cu_polyphenol_OxRdtase_sf"/>
</dbReference>
<dbReference type="PATRIC" id="fig|115713.3.peg.416"/>
<dbReference type="InterPro" id="IPR003730">
    <property type="entry name" value="Cu_polyphenol_OxRdtase"/>
</dbReference>
<dbReference type="EMBL" id="LN847008">
    <property type="protein sequence ID" value="CRI41387.1"/>
    <property type="molecule type" value="Genomic_DNA"/>
</dbReference>
<dbReference type="EMBL" id="LN847254">
    <property type="protein sequence ID" value="CRI52793.1"/>
    <property type="molecule type" value="Genomic_DNA"/>
</dbReference>
<reference evidence="12 25" key="2">
    <citation type="journal article" date="2000" name="Nucleic Acids Res.">
        <title>Genome sequences of Chlamydia trachomatis MoPn and Chlamydia pneumoniae AR39.</title>
        <authorList>
            <person name="Read T.D."/>
            <person name="Brunham R.C."/>
            <person name="Shen C."/>
            <person name="Gill S.R."/>
            <person name="Heidelberg J.F."/>
            <person name="White O."/>
            <person name="Hickey E.K."/>
            <person name="Peterson J.D."/>
            <person name="Utterback T.R."/>
            <person name="Berry K.J."/>
            <person name="Bass S."/>
            <person name="Linher K.D."/>
            <person name="Weidman J.F."/>
            <person name="Khouri H.M."/>
            <person name="Craven B."/>
            <person name="Bowman C."/>
            <person name="Dodson R.J."/>
            <person name="Gwinn M.L."/>
            <person name="Nelson W.C."/>
            <person name="DeBoy R.T."/>
            <person name="Kolonay J.F."/>
            <person name="McClarty G."/>
            <person name="Salzberg S.L."/>
            <person name="Eisen J.A."/>
            <person name="Fraser C.M."/>
        </authorList>
    </citation>
    <scope>NUCLEOTIDE SEQUENCE [LARGE SCALE GENOMIC DNA]</scope>
    <source>
        <strain evidence="12 25">AR39</strain>
    </source>
</reference>
<evidence type="ECO:0000313" key="23">
    <source>
        <dbReference type="EMBL" id="CRI52793.1"/>
    </source>
</evidence>
<evidence type="ECO:0000313" key="15">
    <source>
        <dbReference type="EMBL" id="CRI41387.1"/>
    </source>
</evidence>
<keyword evidence="6" id="KW-0862">Zinc</keyword>
<evidence type="ECO:0000313" key="22">
    <source>
        <dbReference type="EMBL" id="CRI51532.1"/>
    </source>
</evidence>
<evidence type="ECO:0000313" key="14">
    <source>
        <dbReference type="EMBL" id="CRI40255.1"/>
    </source>
</evidence>
<evidence type="ECO:0000256" key="10">
    <source>
        <dbReference type="RuleBase" id="RU361274"/>
    </source>
</evidence>
<dbReference type="GO" id="GO:0017061">
    <property type="term" value="F:S-methyl-5-thioadenosine phosphorylase activity"/>
    <property type="evidence" value="ECO:0007669"/>
    <property type="project" value="UniProtKB-EC"/>
</dbReference>
<evidence type="ECO:0000256" key="8">
    <source>
        <dbReference type="ARBA" id="ARBA00048968"/>
    </source>
</evidence>
<keyword evidence="3" id="KW-0808">Transferase</keyword>
<dbReference type="GO" id="GO:0016787">
    <property type="term" value="F:hydrolase activity"/>
    <property type="evidence" value="ECO:0007669"/>
    <property type="project" value="UniProtKB-KW"/>
</dbReference>
<dbReference type="EMBL" id="LN847226">
    <property type="protein sequence ID" value="CRI45851.1"/>
    <property type="molecule type" value="Genomic_DNA"/>
</dbReference>
<dbReference type="OrthoDB" id="4279at2"/>
<evidence type="ECO:0000313" key="25">
    <source>
        <dbReference type="Proteomes" id="UP000000583"/>
    </source>
</evidence>
<name>Q9Z8G9_CHLPN</name>
<dbReference type="KEGG" id="cpa:CP_0382"/>
<dbReference type="STRING" id="406984.CPK_ORF00884"/>
<evidence type="ECO:0000256" key="6">
    <source>
        <dbReference type="ARBA" id="ARBA00022833"/>
    </source>
</evidence>
<dbReference type="Proteomes" id="UP000000583">
    <property type="component" value="Chromosome"/>
</dbReference>
<sequence>MTLSFHTHPLNYWTFEEFDGLPIRHGVFSKQKDAEGTVFAAKNPEIASALQSPKYCDLHQRHGTSVRCVTPTSPTYQPADGLCTQSPLLSLHIRHSDCQAAIFYDREHHAIANVHSGWRGLLGNIYAVTVGTMKKLFHTKPQDLFVAIGPSIGPDYAIYPDYATLFPRSFLPFMNPKNHFDLRAIARKQLTNLGISKDRIFISDLCTYTEHDAFFSSRYLAHHPDPNLTGQHSKNRNNVTAVLLLPRD</sequence>
<evidence type="ECO:0000256" key="7">
    <source>
        <dbReference type="ARBA" id="ARBA00047989"/>
    </source>
</evidence>
<dbReference type="PIR" id="D86537">
    <property type="entry name" value="D86537"/>
</dbReference>
<evidence type="ECO:0000256" key="5">
    <source>
        <dbReference type="ARBA" id="ARBA00022801"/>
    </source>
</evidence>
<evidence type="ECO:0000313" key="13">
    <source>
        <dbReference type="EMBL" id="CRI37989.1"/>
    </source>
</evidence>
<dbReference type="PANTHER" id="PTHR30616">
    <property type="entry name" value="UNCHARACTERIZED PROTEIN YFIH"/>
    <property type="match status" value="1"/>
</dbReference>
<evidence type="ECO:0000313" key="16">
    <source>
        <dbReference type="EMBL" id="CRI42486.1"/>
    </source>
</evidence>
<dbReference type="KEGG" id="cpn:CPn_0374"/>
<dbReference type="PANTHER" id="PTHR30616:SF2">
    <property type="entry name" value="PURINE NUCLEOSIDE PHOSPHORYLASE LACC1"/>
    <property type="match status" value="1"/>
</dbReference>
<dbReference type="SMR" id="Q9Z8G9"/>
<protein>
    <recommendedName>
        <fullName evidence="10">Purine nucleoside phosphorylase</fullName>
    </recommendedName>
</protein>
<evidence type="ECO:0000313" key="21">
    <source>
        <dbReference type="EMBL" id="CRI50405.1"/>
    </source>
</evidence>
<evidence type="ECO:0000256" key="2">
    <source>
        <dbReference type="ARBA" id="ARBA00007353"/>
    </source>
</evidence>
<dbReference type="EMBL" id="LN846998">
    <property type="protein sequence ID" value="CRI37989.1"/>
    <property type="molecule type" value="Genomic_DNA"/>
</dbReference>
<dbReference type="InterPro" id="IPR011324">
    <property type="entry name" value="Cytotoxic_necrot_fac-like_cat"/>
</dbReference>
<evidence type="ECO:0000256" key="9">
    <source>
        <dbReference type="ARBA" id="ARBA00049893"/>
    </source>
</evidence>